<dbReference type="PANTHER" id="PTHR24159">
    <property type="match status" value="1"/>
</dbReference>
<proteinExistence type="predicted"/>
<dbReference type="SUPFAM" id="SSF48403">
    <property type="entry name" value="Ankyrin repeat"/>
    <property type="match status" value="1"/>
</dbReference>
<evidence type="ECO:0008006" key="3">
    <source>
        <dbReference type="Google" id="ProtNLM"/>
    </source>
</evidence>
<dbReference type="PANTHER" id="PTHR24159:SF5">
    <property type="entry name" value="ANK_REP_REGION DOMAIN-CONTAINING PROTEIN"/>
    <property type="match status" value="1"/>
</dbReference>
<dbReference type="InterPro" id="IPR036770">
    <property type="entry name" value="Ankyrin_rpt-contain_sf"/>
</dbReference>
<evidence type="ECO:0000313" key="2">
    <source>
        <dbReference type="Proteomes" id="UP001470230"/>
    </source>
</evidence>
<keyword evidence="2" id="KW-1185">Reference proteome</keyword>
<organism evidence="1 2">
    <name type="scientific">Tritrichomonas musculus</name>
    <dbReference type="NCBI Taxonomy" id="1915356"/>
    <lineage>
        <taxon>Eukaryota</taxon>
        <taxon>Metamonada</taxon>
        <taxon>Parabasalia</taxon>
        <taxon>Tritrichomonadida</taxon>
        <taxon>Tritrichomonadidae</taxon>
        <taxon>Tritrichomonas</taxon>
    </lineage>
</organism>
<reference evidence="1 2" key="1">
    <citation type="submission" date="2024-04" db="EMBL/GenBank/DDBJ databases">
        <title>Tritrichomonas musculus Genome.</title>
        <authorList>
            <person name="Alves-Ferreira E."/>
            <person name="Grigg M."/>
            <person name="Lorenzi H."/>
            <person name="Galac M."/>
        </authorList>
    </citation>
    <scope>NUCLEOTIDE SEQUENCE [LARGE SCALE GENOMIC DNA]</scope>
    <source>
        <strain evidence="1 2">EAF2021</strain>
    </source>
</reference>
<name>A0ABR2K9F9_9EUKA</name>
<sequence length="379" mass="44864">MDYDQYITQMREIQSHVILFLDDENEDQQDLINFFKDINISEKRNIMYEFLCLLSKISKNHHRYPSFFDKIEHILEHFKNDIISLFSNIDLFKIFKRSNRLLLYLIKNSFMTLDDSLANQIITNDPAKNHFFYPEIEQFLFPEQLKAIKSMGIECNSDYYAKRKIGENDSKICTLIRDDLVEEFITYVHSVNYPLDSLISGSIYETNTLLQTNKDSISLIEYATFFGAIQIIKYLQMNGIELTPSLWIYAIHSNNADLIHYLEDNHVKPNDPTFGECLRTAIKCHHNDIANYFQNNILFDNKELGEKTVLNGFRYFNYEFLPSSPDKEYVSVCIRYNYLEIVEFLLKNKIIDLNERAKTFETDPRVILIFLFIITPCYV</sequence>
<dbReference type="EMBL" id="JAPFFF010000006">
    <property type="protein sequence ID" value="KAK8887503.1"/>
    <property type="molecule type" value="Genomic_DNA"/>
</dbReference>
<gene>
    <name evidence="1" type="ORF">M9Y10_038551</name>
</gene>
<accession>A0ABR2K9F9</accession>
<evidence type="ECO:0000313" key="1">
    <source>
        <dbReference type="EMBL" id="KAK8887503.1"/>
    </source>
</evidence>
<comment type="caution">
    <text evidence="1">The sequence shown here is derived from an EMBL/GenBank/DDBJ whole genome shotgun (WGS) entry which is preliminary data.</text>
</comment>
<dbReference type="Proteomes" id="UP001470230">
    <property type="component" value="Unassembled WGS sequence"/>
</dbReference>
<protein>
    <recommendedName>
        <fullName evidence="3">DUF3447 domain-containing protein</fullName>
    </recommendedName>
</protein>